<dbReference type="InterPro" id="IPR004919">
    <property type="entry name" value="GmrSD_N"/>
</dbReference>
<keyword evidence="2" id="KW-0378">Hydrolase</keyword>
<dbReference type="GO" id="GO:0004519">
    <property type="term" value="F:endonuclease activity"/>
    <property type="evidence" value="ECO:0007669"/>
    <property type="project" value="UniProtKB-KW"/>
</dbReference>
<dbReference type="KEGG" id="atp:ATR_1877"/>
<proteinExistence type="predicted"/>
<dbReference type="Gene3D" id="1.10.30.50">
    <property type="match status" value="1"/>
</dbReference>
<sequence>MKIELKEITIRELIEGYQDNEENGVFSYNGKLDIRPPYQREFVYGDKQRDAVIDTITKDFPLNVMYWAVKEDGDYEVIDGQQRTISICQYVEGDFSANIGDFSQPRAFHNLQEDEQEKILEYKLMIYLCSGKNSEKLKWFETINIAGERLSSQELRNAVFSGSWITDAKRYFSKSNCPANAIANSYLSGKVNRQEYLETAIKWISNNNIDQYMQDHQHDPNASALWIYFQSVISWIESTFTKKREKFMKNVDWGFLYNTYKENLYDTHELEVEIAQLILDDDVEKKSGIYPYVLTRNERYLSLRAFSDAIKQKIYELQDGICAKCHNTFPISQMEGDHIKPWHEGGKTIEENCQMLCKDCNRTKSGK</sequence>
<dbReference type="SMART" id="SM00507">
    <property type="entry name" value="HNHc"/>
    <property type="match status" value="1"/>
</dbReference>
<feature type="domain" description="C2H2-type" evidence="1">
    <location>
        <begin position="322"/>
        <end position="343"/>
    </location>
</feature>
<reference evidence="2 4" key="2">
    <citation type="submission" date="2018-07" db="EMBL/GenBank/DDBJ databases">
        <title>Complete genome of the Arcobacter trophiarum type strain LMG 25534.</title>
        <authorList>
            <person name="Miller W.G."/>
            <person name="Yee E."/>
        </authorList>
    </citation>
    <scope>NUCLEOTIDE SEQUENCE [LARGE SCALE GENOMIC DNA]</scope>
    <source>
        <strain evidence="2 4">LMG 25534</strain>
    </source>
</reference>
<dbReference type="EMBL" id="CP031367">
    <property type="protein sequence ID" value="AXK49691.1"/>
    <property type="molecule type" value="Genomic_DNA"/>
</dbReference>
<dbReference type="Pfam" id="PF03235">
    <property type="entry name" value="GmrSD_N"/>
    <property type="match status" value="1"/>
</dbReference>
<reference evidence="3 5" key="1">
    <citation type="submission" date="2017-10" db="EMBL/GenBank/DDBJ databases">
        <title>Genomics of the genus Arcobacter.</title>
        <authorList>
            <person name="Perez-Cataluna A."/>
            <person name="Figueras M.J."/>
        </authorList>
    </citation>
    <scope>NUCLEOTIDE SEQUENCE [LARGE SCALE GENOMIC DNA]</scope>
    <source>
        <strain evidence="3 5">LMG 25534</strain>
    </source>
</reference>
<dbReference type="PANTHER" id="PTHR39639">
    <property type="entry name" value="CHROMOSOME 16, WHOLE GENOME SHOTGUN SEQUENCE"/>
    <property type="match status" value="1"/>
</dbReference>
<dbReference type="CDD" id="cd00085">
    <property type="entry name" value="HNHc"/>
    <property type="match status" value="1"/>
</dbReference>
<evidence type="ECO:0000313" key="3">
    <source>
        <dbReference type="EMBL" id="RXJ89593.1"/>
    </source>
</evidence>
<dbReference type="PROSITE" id="PS00028">
    <property type="entry name" value="ZINC_FINGER_C2H2_1"/>
    <property type="match status" value="1"/>
</dbReference>
<name>A0AAD0QL41_9BACT</name>
<dbReference type="Pfam" id="PF01844">
    <property type="entry name" value="HNH"/>
    <property type="match status" value="1"/>
</dbReference>
<dbReference type="Proteomes" id="UP000254504">
    <property type="component" value="Chromosome"/>
</dbReference>
<dbReference type="InterPro" id="IPR013087">
    <property type="entry name" value="Znf_C2H2_type"/>
</dbReference>
<dbReference type="RefSeq" id="WP_115429192.1">
    <property type="nucleotide sequence ID" value="NZ_CP031367.1"/>
</dbReference>
<dbReference type="GO" id="GO:0003676">
    <property type="term" value="F:nucleic acid binding"/>
    <property type="evidence" value="ECO:0007669"/>
    <property type="project" value="InterPro"/>
</dbReference>
<gene>
    <name evidence="2" type="ORF">ATR_1877</name>
    <name evidence="3" type="ORF">CRU87_08795</name>
</gene>
<keyword evidence="2" id="KW-0540">Nuclease</keyword>
<accession>A0AAD0QL41</accession>
<keyword evidence="5" id="KW-1185">Reference proteome</keyword>
<dbReference type="GO" id="GO:0008270">
    <property type="term" value="F:zinc ion binding"/>
    <property type="evidence" value="ECO:0007669"/>
    <property type="project" value="InterPro"/>
</dbReference>
<dbReference type="PANTHER" id="PTHR39639:SF1">
    <property type="entry name" value="DUF262 DOMAIN-CONTAINING PROTEIN"/>
    <property type="match status" value="1"/>
</dbReference>
<dbReference type="Proteomes" id="UP000289132">
    <property type="component" value="Unassembled WGS sequence"/>
</dbReference>
<keyword evidence="2" id="KW-0255">Endonuclease</keyword>
<evidence type="ECO:0000313" key="4">
    <source>
        <dbReference type="Proteomes" id="UP000254504"/>
    </source>
</evidence>
<dbReference type="EMBL" id="PDKD01000019">
    <property type="protein sequence ID" value="RXJ89593.1"/>
    <property type="molecule type" value="Genomic_DNA"/>
</dbReference>
<protein>
    <submittedName>
        <fullName evidence="2">Endonuclease (DUF262 domain)</fullName>
    </submittedName>
    <submittedName>
        <fullName evidence="3">HNH endonuclease</fullName>
    </submittedName>
</protein>
<evidence type="ECO:0000313" key="5">
    <source>
        <dbReference type="Proteomes" id="UP000289132"/>
    </source>
</evidence>
<dbReference type="AlphaFoldDB" id="A0AAD0QL41"/>
<dbReference type="REBASE" id="264804">
    <property type="entry name" value="Atr25534ORF1878P"/>
</dbReference>
<dbReference type="InterPro" id="IPR002711">
    <property type="entry name" value="HNH"/>
</dbReference>
<dbReference type="InterPro" id="IPR003615">
    <property type="entry name" value="HNH_nuc"/>
</dbReference>
<evidence type="ECO:0000313" key="2">
    <source>
        <dbReference type="EMBL" id="AXK49691.1"/>
    </source>
</evidence>
<evidence type="ECO:0000259" key="1">
    <source>
        <dbReference type="PROSITE" id="PS00028"/>
    </source>
</evidence>
<organism evidence="2 4">
    <name type="scientific">Aliarcobacter trophiarum LMG 25534</name>
    <dbReference type="NCBI Taxonomy" id="1032241"/>
    <lineage>
        <taxon>Bacteria</taxon>
        <taxon>Pseudomonadati</taxon>
        <taxon>Campylobacterota</taxon>
        <taxon>Epsilonproteobacteria</taxon>
        <taxon>Campylobacterales</taxon>
        <taxon>Arcobacteraceae</taxon>
        <taxon>Aliarcobacter</taxon>
    </lineage>
</organism>